<feature type="transmembrane region" description="Helical" evidence="8">
    <location>
        <begin position="187"/>
        <end position="205"/>
    </location>
</feature>
<dbReference type="Pfam" id="PF03845">
    <property type="entry name" value="Spore_permease"/>
    <property type="match status" value="1"/>
</dbReference>
<feature type="transmembrane region" description="Helical" evidence="8">
    <location>
        <begin position="335"/>
        <end position="354"/>
    </location>
</feature>
<keyword evidence="5 8" id="KW-0812">Transmembrane</keyword>
<feature type="transmembrane region" description="Helical" evidence="8">
    <location>
        <begin position="12"/>
        <end position="34"/>
    </location>
</feature>
<dbReference type="GO" id="GO:0009847">
    <property type="term" value="P:spore germination"/>
    <property type="evidence" value="ECO:0007669"/>
    <property type="project" value="InterPro"/>
</dbReference>
<evidence type="ECO:0000256" key="2">
    <source>
        <dbReference type="ARBA" id="ARBA00007998"/>
    </source>
</evidence>
<accession>A0A942T7U8</accession>
<evidence type="ECO:0000256" key="5">
    <source>
        <dbReference type="ARBA" id="ARBA00022692"/>
    </source>
</evidence>
<evidence type="ECO:0000256" key="4">
    <source>
        <dbReference type="ARBA" id="ARBA00022544"/>
    </source>
</evidence>
<evidence type="ECO:0000313" key="10">
    <source>
        <dbReference type="EMBL" id="MCH6266102.1"/>
    </source>
</evidence>
<keyword evidence="7 8" id="KW-0472">Membrane</keyword>
<reference evidence="9" key="1">
    <citation type="submission" date="2021-05" db="EMBL/GenBank/DDBJ databases">
        <title>Novel Bacillus species.</title>
        <authorList>
            <person name="Liu G."/>
        </authorList>
    </citation>
    <scope>NUCLEOTIDE SEQUENCE</scope>
    <source>
        <strain evidence="9 11">FJAT-50051</strain>
    </source>
</reference>
<dbReference type="PANTHER" id="PTHR34975">
    <property type="entry name" value="SPORE GERMINATION PROTEIN A2"/>
    <property type="match status" value="1"/>
</dbReference>
<dbReference type="Proteomes" id="UP000677265">
    <property type="component" value="Unassembled WGS sequence"/>
</dbReference>
<dbReference type="GO" id="GO:0016020">
    <property type="term" value="C:membrane"/>
    <property type="evidence" value="ECO:0007669"/>
    <property type="project" value="UniProtKB-SubCell"/>
</dbReference>
<dbReference type="InterPro" id="IPR004761">
    <property type="entry name" value="Spore_GerAB"/>
</dbReference>
<keyword evidence="6 8" id="KW-1133">Transmembrane helix</keyword>
<comment type="caution">
    <text evidence="9">The sequence shown here is derived from an EMBL/GenBank/DDBJ whole genome shotgun (WGS) entry which is preliminary data.</text>
</comment>
<evidence type="ECO:0000256" key="1">
    <source>
        <dbReference type="ARBA" id="ARBA00004141"/>
    </source>
</evidence>
<evidence type="ECO:0000256" key="7">
    <source>
        <dbReference type="ARBA" id="ARBA00023136"/>
    </source>
</evidence>
<dbReference type="NCBIfam" id="TIGR00912">
    <property type="entry name" value="2A0309"/>
    <property type="match status" value="1"/>
</dbReference>
<feature type="transmembrane region" description="Helical" evidence="8">
    <location>
        <begin position="40"/>
        <end position="61"/>
    </location>
</feature>
<organism evidence="9">
    <name type="scientific">Neobacillus citreus</name>
    <dbReference type="NCBI Taxonomy" id="2833578"/>
    <lineage>
        <taxon>Bacteria</taxon>
        <taxon>Bacillati</taxon>
        <taxon>Bacillota</taxon>
        <taxon>Bacilli</taxon>
        <taxon>Bacillales</taxon>
        <taxon>Bacillaceae</taxon>
        <taxon>Neobacillus</taxon>
    </lineage>
</organism>
<feature type="transmembrane region" description="Helical" evidence="8">
    <location>
        <begin position="81"/>
        <end position="99"/>
    </location>
</feature>
<dbReference type="EMBL" id="JAGYPE020000016">
    <property type="protein sequence ID" value="MCH6266102.1"/>
    <property type="molecule type" value="Genomic_DNA"/>
</dbReference>
<evidence type="ECO:0000256" key="8">
    <source>
        <dbReference type="SAM" id="Phobius"/>
    </source>
</evidence>
<dbReference type="PANTHER" id="PTHR34975:SF2">
    <property type="entry name" value="SPORE GERMINATION PROTEIN A2"/>
    <property type="match status" value="1"/>
</dbReference>
<feature type="transmembrane region" description="Helical" evidence="8">
    <location>
        <begin position="119"/>
        <end position="138"/>
    </location>
</feature>
<feature type="transmembrane region" description="Helical" evidence="8">
    <location>
        <begin position="147"/>
        <end position="167"/>
    </location>
</feature>
<keyword evidence="11" id="KW-1185">Reference proteome</keyword>
<sequence>MLEKGKISPHQFTIMIVLFIVGGSVLYVPSGLIHTAKQDAWLASILVVGLALLLVLMFNALGSRFPNMNFAQYCEELLGKWLGKFVSLLYFFYFFLSTATFVRQFGDFVIIQLLRETPILAIHILLIVIMTMAVRYGLEPFSRAIEIFFPFIFLLFVLFTISIFPMIQFQHLQPVLDNGLKPIMSTAVKALGTPYLQLVLFLMVFPAVNRTKPAKKSFLLGTVIGGSVLTLVTLMSILCFGSNFSENQQFVTYVLALNINIGGFWQRIEAVMAFIWFVTIYIKITVYFYGSVLCMGQILKLKEYKSLTFPLGLITLFLSLIINKNIVESDQQAEWWTAFSLPFGLFIPLLLLVVSKVRKRGN</sequence>
<proteinExistence type="inferred from homology"/>
<evidence type="ECO:0000313" key="11">
    <source>
        <dbReference type="Proteomes" id="UP000677265"/>
    </source>
</evidence>
<protein>
    <submittedName>
        <fullName evidence="9">Endospore germination permease</fullName>
    </submittedName>
</protein>
<gene>
    <name evidence="10" type="ORF">KHB02_011265</name>
    <name evidence="9" type="ORF">KHB02_41160</name>
</gene>
<dbReference type="Gene3D" id="1.20.1740.10">
    <property type="entry name" value="Amino acid/polyamine transporter I"/>
    <property type="match status" value="1"/>
</dbReference>
<dbReference type="RefSeq" id="WP_213147608.1">
    <property type="nucleotide sequence ID" value="NZ_JAGYPE020000016.1"/>
</dbReference>
<feature type="transmembrane region" description="Helical" evidence="8">
    <location>
        <begin position="307"/>
        <end position="323"/>
    </location>
</feature>
<dbReference type="EMBL" id="JAGYPE010000009">
    <property type="protein sequence ID" value="MBS4187789.1"/>
    <property type="molecule type" value="Genomic_DNA"/>
</dbReference>
<name>A0A942T7U8_9BACI</name>
<comment type="subcellular location">
    <subcellularLocation>
        <location evidence="1">Membrane</location>
        <topology evidence="1">Multi-pass membrane protein</topology>
    </subcellularLocation>
</comment>
<evidence type="ECO:0000256" key="3">
    <source>
        <dbReference type="ARBA" id="ARBA00022448"/>
    </source>
</evidence>
<feature type="transmembrane region" description="Helical" evidence="8">
    <location>
        <begin position="273"/>
        <end position="295"/>
    </location>
</feature>
<keyword evidence="3" id="KW-0813">Transport</keyword>
<feature type="transmembrane region" description="Helical" evidence="8">
    <location>
        <begin position="217"/>
        <end position="238"/>
    </location>
</feature>
<comment type="similarity">
    <text evidence="2">Belongs to the amino acid-polyamine-organocation (APC) superfamily. Spore germination protein (SGP) (TC 2.A.3.9) family.</text>
</comment>
<evidence type="ECO:0000256" key="6">
    <source>
        <dbReference type="ARBA" id="ARBA00022989"/>
    </source>
</evidence>
<dbReference type="AlphaFoldDB" id="A0A942T7U8"/>
<keyword evidence="4" id="KW-0309">Germination</keyword>
<evidence type="ECO:0000313" key="9">
    <source>
        <dbReference type="EMBL" id="MBS4187789.1"/>
    </source>
</evidence>